<keyword evidence="1" id="KW-0677">Repeat</keyword>
<reference evidence="4 5" key="1">
    <citation type="submission" date="2024-05" db="EMBL/GenBank/DDBJ databases">
        <authorList>
            <person name="Wallberg A."/>
        </authorList>
    </citation>
    <scope>NUCLEOTIDE SEQUENCE [LARGE SCALE GENOMIC DNA]</scope>
</reference>
<feature type="non-terminal residue" evidence="4">
    <location>
        <position position="234"/>
    </location>
</feature>
<sequence length="234" mass="25337">GADVILYLMIPFENDVACTFLGLAAIHGHSNLINCLVKAGVDIDDPGTTNRSPLQLAVESNDVEFARKLIEEGADMEVTSNEAAAFTALHLAVSKGHSECMKLLVEAKANIEAITDLKETPLHSAAHHNQLYAIEILLEAGCNKDARTHTGGTALHVAAMYNNKEAVELLIKKGFDPELKDTFGHTPMVNAEMRGHETLANWLAKSRFGNLEDFNMDRLLNEGTVASSDQTAIS</sequence>
<evidence type="ECO:0008006" key="6">
    <source>
        <dbReference type="Google" id="ProtNLM"/>
    </source>
</evidence>
<dbReference type="PANTHER" id="PTHR24171:SF9">
    <property type="entry name" value="ANKYRIN REPEAT DOMAIN-CONTAINING PROTEIN 39"/>
    <property type="match status" value="1"/>
</dbReference>
<keyword evidence="2 3" id="KW-0040">ANK repeat</keyword>
<dbReference type="Pfam" id="PF13637">
    <property type="entry name" value="Ank_4"/>
    <property type="match status" value="1"/>
</dbReference>
<dbReference type="AlphaFoldDB" id="A0AAV2RJ23"/>
<dbReference type="InterPro" id="IPR002110">
    <property type="entry name" value="Ankyrin_rpt"/>
</dbReference>
<proteinExistence type="predicted"/>
<name>A0AAV2RJ23_MEGNR</name>
<dbReference type="EMBL" id="CAXKWB010024004">
    <property type="protein sequence ID" value="CAL4125737.1"/>
    <property type="molecule type" value="Genomic_DNA"/>
</dbReference>
<dbReference type="InterPro" id="IPR036770">
    <property type="entry name" value="Ankyrin_rpt-contain_sf"/>
</dbReference>
<evidence type="ECO:0000256" key="3">
    <source>
        <dbReference type="PROSITE-ProRule" id="PRU00023"/>
    </source>
</evidence>
<feature type="repeat" description="ANK" evidence="3">
    <location>
        <begin position="49"/>
        <end position="81"/>
    </location>
</feature>
<dbReference type="PROSITE" id="PS50297">
    <property type="entry name" value="ANK_REP_REGION"/>
    <property type="match status" value="4"/>
</dbReference>
<evidence type="ECO:0000256" key="2">
    <source>
        <dbReference type="ARBA" id="ARBA00023043"/>
    </source>
</evidence>
<feature type="repeat" description="ANK" evidence="3">
    <location>
        <begin position="150"/>
        <end position="182"/>
    </location>
</feature>
<accession>A0AAV2RJ23</accession>
<keyword evidence="5" id="KW-1185">Reference proteome</keyword>
<protein>
    <recommendedName>
        <fullName evidence="6">Ankyrin repeat domain protein</fullName>
    </recommendedName>
</protein>
<comment type="caution">
    <text evidence="4">The sequence shown here is derived from an EMBL/GenBank/DDBJ whole genome shotgun (WGS) entry which is preliminary data.</text>
</comment>
<feature type="repeat" description="ANK" evidence="3">
    <location>
        <begin position="117"/>
        <end position="149"/>
    </location>
</feature>
<dbReference type="PANTHER" id="PTHR24171">
    <property type="entry name" value="ANKYRIN REPEAT DOMAIN-CONTAINING PROTEIN 39-RELATED"/>
    <property type="match status" value="1"/>
</dbReference>
<dbReference type="PROSITE" id="PS50088">
    <property type="entry name" value="ANK_REPEAT"/>
    <property type="match status" value="4"/>
</dbReference>
<evidence type="ECO:0000313" key="4">
    <source>
        <dbReference type="EMBL" id="CAL4125737.1"/>
    </source>
</evidence>
<dbReference type="SMART" id="SM00248">
    <property type="entry name" value="ANK"/>
    <property type="match status" value="6"/>
</dbReference>
<dbReference type="Proteomes" id="UP001497623">
    <property type="component" value="Unassembled WGS sequence"/>
</dbReference>
<dbReference type="SUPFAM" id="SSF48403">
    <property type="entry name" value="Ankyrin repeat"/>
    <property type="match status" value="1"/>
</dbReference>
<evidence type="ECO:0000313" key="5">
    <source>
        <dbReference type="Proteomes" id="UP001497623"/>
    </source>
</evidence>
<evidence type="ECO:0000256" key="1">
    <source>
        <dbReference type="ARBA" id="ARBA00022737"/>
    </source>
</evidence>
<dbReference type="Pfam" id="PF12796">
    <property type="entry name" value="Ank_2"/>
    <property type="match status" value="2"/>
</dbReference>
<organism evidence="4 5">
    <name type="scientific">Meganyctiphanes norvegica</name>
    <name type="common">Northern krill</name>
    <name type="synonym">Thysanopoda norvegica</name>
    <dbReference type="NCBI Taxonomy" id="48144"/>
    <lineage>
        <taxon>Eukaryota</taxon>
        <taxon>Metazoa</taxon>
        <taxon>Ecdysozoa</taxon>
        <taxon>Arthropoda</taxon>
        <taxon>Crustacea</taxon>
        <taxon>Multicrustacea</taxon>
        <taxon>Malacostraca</taxon>
        <taxon>Eumalacostraca</taxon>
        <taxon>Eucarida</taxon>
        <taxon>Euphausiacea</taxon>
        <taxon>Euphausiidae</taxon>
        <taxon>Meganyctiphanes</taxon>
    </lineage>
</organism>
<feature type="repeat" description="ANK" evidence="3">
    <location>
        <begin position="84"/>
        <end position="116"/>
    </location>
</feature>
<feature type="non-terminal residue" evidence="4">
    <location>
        <position position="1"/>
    </location>
</feature>
<gene>
    <name evidence="4" type="ORF">MNOR_LOCUS25297</name>
</gene>
<dbReference type="Gene3D" id="1.25.40.20">
    <property type="entry name" value="Ankyrin repeat-containing domain"/>
    <property type="match status" value="3"/>
</dbReference>